<gene>
    <name evidence="1" type="ORF">VNO77_39343</name>
</gene>
<dbReference type="EMBL" id="JAYMYQ010000009">
    <property type="protein sequence ID" value="KAK7314131.1"/>
    <property type="molecule type" value="Genomic_DNA"/>
</dbReference>
<sequence>MRTLRASAVFMVGMRMESRIEIQLDHHHNTSEADATGGNGERELEAEKQIAFEKLEGYSKQNLSNPIGKGTEVEVKFYSCKSWHCGASMGRIKLNSVRLVQKKAQKRRCMERQEQSEVGTVMQFENWL</sequence>
<comment type="caution">
    <text evidence="1">The sequence shown here is derived from an EMBL/GenBank/DDBJ whole genome shotgun (WGS) entry which is preliminary data.</text>
</comment>
<proteinExistence type="predicted"/>
<accession>A0AAN9KCG5</accession>
<keyword evidence="2" id="KW-1185">Reference proteome</keyword>
<reference evidence="1 2" key="1">
    <citation type="submission" date="2024-01" db="EMBL/GenBank/DDBJ databases">
        <title>The genomes of 5 underutilized Papilionoideae crops provide insights into root nodulation and disease resistanc.</title>
        <authorList>
            <person name="Jiang F."/>
        </authorList>
    </citation>
    <scope>NUCLEOTIDE SEQUENCE [LARGE SCALE GENOMIC DNA]</scope>
    <source>
        <strain evidence="1">LVBAO_FW01</strain>
        <tissue evidence="1">Leaves</tissue>
    </source>
</reference>
<protein>
    <submittedName>
        <fullName evidence="1">Uncharacterized protein</fullName>
    </submittedName>
</protein>
<dbReference type="AlphaFoldDB" id="A0AAN9KCG5"/>
<dbReference type="Proteomes" id="UP001367508">
    <property type="component" value="Unassembled WGS sequence"/>
</dbReference>
<evidence type="ECO:0000313" key="1">
    <source>
        <dbReference type="EMBL" id="KAK7314131.1"/>
    </source>
</evidence>
<organism evidence="1 2">
    <name type="scientific">Canavalia gladiata</name>
    <name type="common">Sword bean</name>
    <name type="synonym">Dolichos gladiatus</name>
    <dbReference type="NCBI Taxonomy" id="3824"/>
    <lineage>
        <taxon>Eukaryota</taxon>
        <taxon>Viridiplantae</taxon>
        <taxon>Streptophyta</taxon>
        <taxon>Embryophyta</taxon>
        <taxon>Tracheophyta</taxon>
        <taxon>Spermatophyta</taxon>
        <taxon>Magnoliopsida</taxon>
        <taxon>eudicotyledons</taxon>
        <taxon>Gunneridae</taxon>
        <taxon>Pentapetalae</taxon>
        <taxon>rosids</taxon>
        <taxon>fabids</taxon>
        <taxon>Fabales</taxon>
        <taxon>Fabaceae</taxon>
        <taxon>Papilionoideae</taxon>
        <taxon>50 kb inversion clade</taxon>
        <taxon>NPAAA clade</taxon>
        <taxon>indigoferoid/millettioid clade</taxon>
        <taxon>Phaseoleae</taxon>
        <taxon>Canavalia</taxon>
    </lineage>
</organism>
<evidence type="ECO:0000313" key="2">
    <source>
        <dbReference type="Proteomes" id="UP001367508"/>
    </source>
</evidence>
<name>A0AAN9KCG5_CANGL</name>